<keyword evidence="8" id="KW-0325">Glycoprotein</keyword>
<dbReference type="eggNOG" id="KOG4289">
    <property type="taxonomic scope" value="Eukaryota"/>
</dbReference>
<dbReference type="Ensembl" id="ENSPFOT00000029560.1">
    <property type="protein sequence ID" value="ENSPFOP00000022186.1"/>
    <property type="gene ID" value="ENSPFOG00000023221.1"/>
</dbReference>
<evidence type="ECO:0000259" key="10">
    <source>
        <dbReference type="PROSITE" id="PS50268"/>
    </source>
</evidence>
<accession>A0A096LSP5</accession>
<dbReference type="AlphaFoldDB" id="A0A096LSP5"/>
<keyword evidence="12" id="KW-1185">Reference proteome</keyword>
<reference evidence="11" key="2">
    <citation type="submission" date="2025-08" db="UniProtKB">
        <authorList>
            <consortium name="Ensembl"/>
        </authorList>
    </citation>
    <scope>IDENTIFICATION</scope>
</reference>
<dbReference type="PRINTS" id="PR00205">
    <property type="entry name" value="CADHERIN"/>
</dbReference>
<sequence length="532" mass="58519">INDINDNSPVFEKKFYSQNVSESEVVNTEVLRVRAVDADITPEFSTLTYSYSGAHVTISANSGGFMLIRPLNYNVVPKYNFIVTATDSDGKNDTTSVEIVVDIDKLNPFFSHSLYQAVVPENQDGDLSEIRPEPIKAQDGDTGINMTITYSITSVSPSDYQANFNIDADTGVLTVVTSFDREEMDSSEISVSIKAAQTDDPLKTADAVVSVTVEDVNDNAPVFDQSSYNAFLLKNSFTNTVTDVDQVGFSIIITVFLHFLISRFLNGGLVEIQGLVRKEGNRENVKLLSCSTDSCWKLEQIRAKIITTIRVSITDDDNKPEFSSSSYETSILVKDAEKGKLLLTLRATDKDIGNNSLITYRFKGDSPYLALDSETGEVTLTYDLADVTEDFTLVLTAEATDHGKPPLSATARVVVNIMNASLAFQSSSYNFSLKENQNSGAFVGQVQASAGSNLYNVSYELRTHKDLFSINSDGSIVSTKELDKEEQEWYILDVEAVTTWTPPTSAVAMVRIQVEDVNERPAFSSDDYEASV</sequence>
<dbReference type="Proteomes" id="UP000028760">
    <property type="component" value="Unassembled WGS sequence"/>
</dbReference>
<evidence type="ECO:0000256" key="1">
    <source>
        <dbReference type="ARBA" id="ARBA00004370"/>
    </source>
</evidence>
<feature type="domain" description="Cadherin" evidence="10">
    <location>
        <begin position="111"/>
        <end position="223"/>
    </location>
</feature>
<reference evidence="11" key="3">
    <citation type="submission" date="2025-09" db="UniProtKB">
        <authorList>
            <consortium name="Ensembl"/>
        </authorList>
    </citation>
    <scope>IDENTIFICATION</scope>
</reference>
<dbReference type="SMART" id="SM00112">
    <property type="entry name" value="CA"/>
    <property type="match status" value="4"/>
</dbReference>
<feature type="domain" description="Cadherin" evidence="10">
    <location>
        <begin position="425"/>
        <end position="523"/>
    </location>
</feature>
<comment type="subcellular location">
    <subcellularLocation>
        <location evidence="1">Membrane</location>
    </subcellularLocation>
</comment>
<evidence type="ECO:0000256" key="2">
    <source>
        <dbReference type="ARBA" id="ARBA00022692"/>
    </source>
</evidence>
<dbReference type="PROSITE" id="PS00232">
    <property type="entry name" value="CADHERIN_1"/>
    <property type="match status" value="1"/>
</dbReference>
<dbReference type="PROSITE" id="PS50268">
    <property type="entry name" value="CADHERIN_2"/>
    <property type="match status" value="4"/>
</dbReference>
<dbReference type="CDD" id="cd11304">
    <property type="entry name" value="Cadherin_repeat"/>
    <property type="match status" value="4"/>
</dbReference>
<dbReference type="STRING" id="48698.ENSPFOP00000022186"/>
<proteinExistence type="predicted"/>
<dbReference type="Pfam" id="PF00028">
    <property type="entry name" value="Cadherin"/>
    <property type="match status" value="4"/>
</dbReference>
<dbReference type="Gene3D" id="2.60.40.60">
    <property type="entry name" value="Cadherins"/>
    <property type="match status" value="4"/>
</dbReference>
<keyword evidence="6" id="KW-1133">Transmembrane helix</keyword>
<evidence type="ECO:0000256" key="6">
    <source>
        <dbReference type="ARBA" id="ARBA00022989"/>
    </source>
</evidence>
<organism evidence="11 12">
    <name type="scientific">Poecilia formosa</name>
    <name type="common">Amazon molly</name>
    <name type="synonym">Limia formosa</name>
    <dbReference type="NCBI Taxonomy" id="48698"/>
    <lineage>
        <taxon>Eukaryota</taxon>
        <taxon>Metazoa</taxon>
        <taxon>Chordata</taxon>
        <taxon>Craniata</taxon>
        <taxon>Vertebrata</taxon>
        <taxon>Euteleostomi</taxon>
        <taxon>Actinopterygii</taxon>
        <taxon>Neopterygii</taxon>
        <taxon>Teleostei</taxon>
        <taxon>Neoteleostei</taxon>
        <taxon>Acanthomorphata</taxon>
        <taxon>Ovalentaria</taxon>
        <taxon>Atherinomorphae</taxon>
        <taxon>Cyprinodontiformes</taxon>
        <taxon>Poeciliidae</taxon>
        <taxon>Poeciliinae</taxon>
        <taxon>Poecilia</taxon>
    </lineage>
</organism>
<dbReference type="InterPro" id="IPR002126">
    <property type="entry name" value="Cadherin-like_dom"/>
</dbReference>
<evidence type="ECO:0000256" key="5">
    <source>
        <dbReference type="ARBA" id="ARBA00022889"/>
    </source>
</evidence>
<dbReference type="InterPro" id="IPR015919">
    <property type="entry name" value="Cadherin-like_sf"/>
</dbReference>
<keyword evidence="5" id="KW-0130">Cell adhesion</keyword>
<dbReference type="GO" id="GO:0007156">
    <property type="term" value="P:homophilic cell adhesion via plasma membrane adhesion molecules"/>
    <property type="evidence" value="ECO:0007669"/>
    <property type="project" value="InterPro"/>
</dbReference>
<dbReference type="FunFam" id="2.60.40.60:FF:000116">
    <property type="entry name" value="Dachsous cadherin-related 2"/>
    <property type="match status" value="1"/>
</dbReference>
<evidence type="ECO:0000256" key="4">
    <source>
        <dbReference type="ARBA" id="ARBA00022837"/>
    </source>
</evidence>
<dbReference type="EMBL" id="AYCK01026280">
    <property type="status" value="NOT_ANNOTATED_CDS"/>
    <property type="molecule type" value="Genomic_DNA"/>
</dbReference>
<evidence type="ECO:0000256" key="9">
    <source>
        <dbReference type="PROSITE-ProRule" id="PRU00043"/>
    </source>
</evidence>
<reference evidence="12" key="1">
    <citation type="submission" date="2013-10" db="EMBL/GenBank/DDBJ databases">
        <authorList>
            <person name="Schartl M."/>
            <person name="Warren W."/>
        </authorList>
    </citation>
    <scope>NUCLEOTIDE SEQUENCE [LARGE SCALE GENOMIC DNA]</scope>
    <source>
        <strain evidence="12">female</strain>
    </source>
</reference>
<dbReference type="GO" id="GO:0005509">
    <property type="term" value="F:calcium ion binding"/>
    <property type="evidence" value="ECO:0007669"/>
    <property type="project" value="UniProtKB-UniRule"/>
</dbReference>
<keyword evidence="2" id="KW-0812">Transmembrane</keyword>
<dbReference type="GeneTree" id="ENSGT00940000171169"/>
<name>A0A096LSP5_POEFO</name>
<dbReference type="GO" id="GO:0009653">
    <property type="term" value="P:anatomical structure morphogenesis"/>
    <property type="evidence" value="ECO:0007669"/>
    <property type="project" value="UniProtKB-ARBA"/>
</dbReference>
<evidence type="ECO:0000256" key="8">
    <source>
        <dbReference type="ARBA" id="ARBA00023180"/>
    </source>
</evidence>
<dbReference type="PANTHER" id="PTHR24026">
    <property type="entry name" value="FAT ATYPICAL CADHERIN-RELATED"/>
    <property type="match status" value="1"/>
</dbReference>
<dbReference type="PANTHER" id="PTHR24026:SF126">
    <property type="entry name" value="PROTOCADHERIN FAT 4"/>
    <property type="match status" value="1"/>
</dbReference>
<evidence type="ECO:0000313" key="12">
    <source>
        <dbReference type="Proteomes" id="UP000028760"/>
    </source>
</evidence>
<evidence type="ECO:0000313" key="11">
    <source>
        <dbReference type="Ensembl" id="ENSPFOP00000022186.1"/>
    </source>
</evidence>
<dbReference type="InterPro" id="IPR020894">
    <property type="entry name" value="Cadherin_CS"/>
</dbReference>
<dbReference type="FunFam" id="2.60.40.60:FF:000092">
    <property type="entry name" value="Protocadherin 8"/>
    <property type="match status" value="1"/>
</dbReference>
<feature type="domain" description="Cadherin" evidence="10">
    <location>
        <begin position="324"/>
        <end position="429"/>
    </location>
</feature>
<evidence type="ECO:0000256" key="7">
    <source>
        <dbReference type="ARBA" id="ARBA00023136"/>
    </source>
</evidence>
<keyword evidence="3" id="KW-0677">Repeat</keyword>
<keyword evidence="7" id="KW-0472">Membrane</keyword>
<protein>
    <recommendedName>
        <fullName evidence="10">Cadherin domain-containing protein</fullName>
    </recommendedName>
</protein>
<keyword evidence="4 9" id="KW-0106">Calcium</keyword>
<feature type="domain" description="Cadherin" evidence="10">
    <location>
        <begin position="12"/>
        <end position="122"/>
    </location>
</feature>
<evidence type="ECO:0000256" key="3">
    <source>
        <dbReference type="ARBA" id="ARBA00022737"/>
    </source>
</evidence>
<dbReference type="SUPFAM" id="SSF49313">
    <property type="entry name" value="Cadherin-like"/>
    <property type="match status" value="4"/>
</dbReference>
<dbReference type="GO" id="GO:0005886">
    <property type="term" value="C:plasma membrane"/>
    <property type="evidence" value="ECO:0007669"/>
    <property type="project" value="UniProtKB-SubCell"/>
</dbReference>